<keyword evidence="3" id="KW-1185">Reference proteome</keyword>
<dbReference type="Proteomes" id="UP001396334">
    <property type="component" value="Unassembled WGS sequence"/>
</dbReference>
<keyword evidence="1" id="KW-0812">Transmembrane</keyword>
<gene>
    <name evidence="2" type="ORF">V6N11_083977</name>
</gene>
<keyword evidence="1" id="KW-0472">Membrane</keyword>
<dbReference type="EMBL" id="JBBPBN010000041">
    <property type="protein sequence ID" value="KAK8998590.1"/>
    <property type="molecule type" value="Genomic_DNA"/>
</dbReference>
<evidence type="ECO:0000256" key="1">
    <source>
        <dbReference type="SAM" id="Phobius"/>
    </source>
</evidence>
<proteinExistence type="predicted"/>
<protein>
    <submittedName>
        <fullName evidence="2">Uncharacterized protein</fullName>
    </submittedName>
</protein>
<keyword evidence="1" id="KW-1133">Transmembrane helix</keyword>
<organism evidence="2 3">
    <name type="scientific">Hibiscus sabdariffa</name>
    <name type="common">roselle</name>
    <dbReference type="NCBI Taxonomy" id="183260"/>
    <lineage>
        <taxon>Eukaryota</taxon>
        <taxon>Viridiplantae</taxon>
        <taxon>Streptophyta</taxon>
        <taxon>Embryophyta</taxon>
        <taxon>Tracheophyta</taxon>
        <taxon>Spermatophyta</taxon>
        <taxon>Magnoliopsida</taxon>
        <taxon>eudicotyledons</taxon>
        <taxon>Gunneridae</taxon>
        <taxon>Pentapetalae</taxon>
        <taxon>rosids</taxon>
        <taxon>malvids</taxon>
        <taxon>Malvales</taxon>
        <taxon>Malvaceae</taxon>
        <taxon>Malvoideae</taxon>
        <taxon>Hibiscus</taxon>
    </lineage>
</organism>
<feature type="transmembrane region" description="Helical" evidence="1">
    <location>
        <begin position="61"/>
        <end position="84"/>
    </location>
</feature>
<evidence type="ECO:0000313" key="2">
    <source>
        <dbReference type="EMBL" id="KAK8998590.1"/>
    </source>
</evidence>
<sequence>MVSSPETEPWMRYPIKDRHVGRTIRHSCELYPSPFSIFLFLSPIPPSPSSRRKISKRITHFFSSAGAVMGLTLTAVLGFAYQLLGDSAF</sequence>
<comment type="caution">
    <text evidence="2">The sequence shown here is derived from an EMBL/GenBank/DDBJ whole genome shotgun (WGS) entry which is preliminary data.</text>
</comment>
<name>A0ABR2QD47_9ROSI</name>
<reference evidence="2 3" key="1">
    <citation type="journal article" date="2024" name="G3 (Bethesda)">
        <title>Genome assembly of Hibiscus sabdariffa L. provides insights into metabolisms of medicinal natural products.</title>
        <authorList>
            <person name="Kim T."/>
        </authorList>
    </citation>
    <scope>NUCLEOTIDE SEQUENCE [LARGE SCALE GENOMIC DNA]</scope>
    <source>
        <strain evidence="2">TK-2024</strain>
        <tissue evidence="2">Old leaves</tissue>
    </source>
</reference>
<accession>A0ABR2QD47</accession>
<evidence type="ECO:0000313" key="3">
    <source>
        <dbReference type="Proteomes" id="UP001396334"/>
    </source>
</evidence>